<name>A0A2U8DL31_9CLOT</name>
<keyword evidence="2" id="KW-0288">FMN</keyword>
<evidence type="ECO:0000259" key="3">
    <source>
        <dbReference type="Pfam" id="PF03358"/>
    </source>
</evidence>
<dbReference type="Proteomes" id="UP000244910">
    <property type="component" value="Chromosome"/>
</dbReference>
<evidence type="ECO:0000313" key="5">
    <source>
        <dbReference type="Proteomes" id="UP000244910"/>
    </source>
</evidence>
<dbReference type="KEGG" id="cdrk:B9W14_02545"/>
<evidence type="ECO:0000256" key="1">
    <source>
        <dbReference type="ARBA" id="ARBA00022630"/>
    </source>
</evidence>
<reference evidence="5" key="1">
    <citation type="submission" date="2017-04" db="EMBL/GenBank/DDBJ databases">
        <authorList>
            <person name="Song Y."/>
            <person name="Cho B.-K."/>
        </authorList>
    </citation>
    <scope>NUCLEOTIDE SEQUENCE [LARGE SCALE GENOMIC DNA]</scope>
    <source>
        <strain evidence="5">SL1</strain>
    </source>
</reference>
<gene>
    <name evidence="4" type="ORF">B9W14_02545</name>
</gene>
<dbReference type="InterPro" id="IPR005025">
    <property type="entry name" value="FMN_Rdtase-like_dom"/>
</dbReference>
<dbReference type="PANTHER" id="PTHR43278:SF2">
    <property type="entry name" value="IRON-SULFUR FLAVOPROTEIN"/>
    <property type="match status" value="1"/>
</dbReference>
<evidence type="ECO:0000313" key="4">
    <source>
        <dbReference type="EMBL" id="AWI03417.1"/>
    </source>
</evidence>
<dbReference type="InterPro" id="IPR051796">
    <property type="entry name" value="ISF_SsuE-like"/>
</dbReference>
<dbReference type="RefSeq" id="WP_052038020.1">
    <property type="nucleotide sequence ID" value="NZ_CP020953.1"/>
</dbReference>
<dbReference type="PANTHER" id="PTHR43278">
    <property type="entry name" value="NAD(P)H-DEPENDENT FMN-CONTAINING OXIDOREDUCTASE YWQN-RELATED"/>
    <property type="match status" value="1"/>
</dbReference>
<dbReference type="Gene3D" id="3.40.50.360">
    <property type="match status" value="1"/>
</dbReference>
<dbReference type="Pfam" id="PF03358">
    <property type="entry name" value="FMN_red"/>
    <property type="match status" value="1"/>
</dbReference>
<dbReference type="AlphaFoldDB" id="A0A2U8DL31"/>
<keyword evidence="5" id="KW-1185">Reference proteome</keyword>
<dbReference type="GO" id="GO:0016491">
    <property type="term" value="F:oxidoreductase activity"/>
    <property type="evidence" value="ECO:0007669"/>
    <property type="project" value="InterPro"/>
</dbReference>
<organism evidence="4 5">
    <name type="scientific">Clostridium drakei</name>
    <dbReference type="NCBI Taxonomy" id="332101"/>
    <lineage>
        <taxon>Bacteria</taxon>
        <taxon>Bacillati</taxon>
        <taxon>Bacillota</taxon>
        <taxon>Clostridia</taxon>
        <taxon>Eubacteriales</taxon>
        <taxon>Clostridiaceae</taxon>
        <taxon>Clostridium</taxon>
    </lineage>
</organism>
<keyword evidence="1" id="KW-0285">Flavoprotein</keyword>
<dbReference type="OrthoDB" id="9805976at2"/>
<sequence>MKFITIMGSPKKNGKTAFTLSLFEDHMRKAGHEIERINAIDININNCQECYACRRKSSEHGCPQKDDWDMLSKKLIAADGVIYATPLFCYGMSGQIKPIMDRHFSLMNKDLLKGKLSAELVTCGGEEANNADCIQTIFRRAFDINKGNKFKTTVVGTYVAESSVKPDFEKRAEVVAEKMFNDFNCAIGRLWNLITQ</sequence>
<evidence type="ECO:0000256" key="2">
    <source>
        <dbReference type="ARBA" id="ARBA00022643"/>
    </source>
</evidence>
<dbReference type="SUPFAM" id="SSF52218">
    <property type="entry name" value="Flavoproteins"/>
    <property type="match status" value="1"/>
</dbReference>
<feature type="domain" description="NADPH-dependent FMN reductase-like" evidence="3">
    <location>
        <begin position="1"/>
        <end position="127"/>
    </location>
</feature>
<accession>A0A2U8DL31</accession>
<proteinExistence type="predicted"/>
<dbReference type="EMBL" id="CP020953">
    <property type="protein sequence ID" value="AWI03417.1"/>
    <property type="molecule type" value="Genomic_DNA"/>
</dbReference>
<dbReference type="InterPro" id="IPR029039">
    <property type="entry name" value="Flavoprotein-like_sf"/>
</dbReference>
<protein>
    <recommendedName>
        <fullName evidence="3">NADPH-dependent FMN reductase-like domain-containing protein</fullName>
    </recommendedName>
</protein>